<dbReference type="InterPro" id="IPR007627">
    <property type="entry name" value="RNA_pol_sigma70_r2"/>
</dbReference>
<dbReference type="EMBL" id="BOMV01000071">
    <property type="protein sequence ID" value="GIE99255.1"/>
    <property type="molecule type" value="Genomic_DNA"/>
</dbReference>
<keyword evidence="3" id="KW-0238">DNA-binding</keyword>
<dbReference type="InterPro" id="IPR007624">
    <property type="entry name" value="RNA_pol_sigma70_r3"/>
</dbReference>
<dbReference type="NCBIfam" id="TIGR02937">
    <property type="entry name" value="sigma70-ECF"/>
    <property type="match status" value="1"/>
</dbReference>
<evidence type="ECO:0000256" key="3">
    <source>
        <dbReference type="ARBA" id="ARBA00023125"/>
    </source>
</evidence>
<keyword evidence="1" id="KW-0805">Transcription regulation</keyword>
<dbReference type="Proteomes" id="UP000636960">
    <property type="component" value="Unassembled WGS sequence"/>
</dbReference>
<dbReference type="NCBIfam" id="TIGR02980">
    <property type="entry name" value="SigBFG"/>
    <property type="match status" value="1"/>
</dbReference>
<protein>
    <submittedName>
        <fullName evidence="8">Uncharacterized protein</fullName>
    </submittedName>
</protein>
<evidence type="ECO:0000313" key="9">
    <source>
        <dbReference type="Proteomes" id="UP000636960"/>
    </source>
</evidence>
<organism evidence="8 9">
    <name type="scientific">Paractinoplanes rishiriensis</name>
    <dbReference type="NCBI Taxonomy" id="1050105"/>
    <lineage>
        <taxon>Bacteria</taxon>
        <taxon>Bacillati</taxon>
        <taxon>Actinomycetota</taxon>
        <taxon>Actinomycetes</taxon>
        <taxon>Micromonosporales</taxon>
        <taxon>Micromonosporaceae</taxon>
        <taxon>Paractinoplanes</taxon>
    </lineage>
</organism>
<dbReference type="InterPro" id="IPR013325">
    <property type="entry name" value="RNA_pol_sigma_r2"/>
</dbReference>
<evidence type="ECO:0000259" key="5">
    <source>
        <dbReference type="Pfam" id="PF04539"/>
    </source>
</evidence>
<dbReference type="PRINTS" id="PR00046">
    <property type="entry name" value="SIGMA70FCT"/>
</dbReference>
<dbReference type="GO" id="GO:0006352">
    <property type="term" value="P:DNA-templated transcription initiation"/>
    <property type="evidence" value="ECO:0007669"/>
    <property type="project" value="InterPro"/>
</dbReference>
<reference evidence="8" key="1">
    <citation type="submission" date="2021-01" db="EMBL/GenBank/DDBJ databases">
        <title>Whole genome shotgun sequence of Actinoplanes rishiriensis NBRC 108556.</title>
        <authorList>
            <person name="Komaki H."/>
            <person name="Tamura T."/>
        </authorList>
    </citation>
    <scope>NUCLEOTIDE SEQUENCE</scope>
    <source>
        <strain evidence="8">NBRC 108556</strain>
    </source>
</reference>
<evidence type="ECO:0000259" key="6">
    <source>
        <dbReference type="Pfam" id="PF04542"/>
    </source>
</evidence>
<dbReference type="InterPro" id="IPR036388">
    <property type="entry name" value="WH-like_DNA-bd_sf"/>
</dbReference>
<dbReference type="Pfam" id="PF04545">
    <property type="entry name" value="Sigma70_r4"/>
    <property type="match status" value="1"/>
</dbReference>
<sequence>MPTLHHRRSAAEADADTRAAALITAMAELPESHPDRPALRARAIEAWMPMANRLARRYANRGEALDDLTQAAAIGLIKSVDGFDPERGSDFASYAIPTILGEVRRHFRDRAWSMRIPRRLQELRIAISAAQSELTHDLQRPPTAADVATWLGVSEEEVLEALESGHAYRAIPLSTPTDDDSGLTVGDKLGFEEHGYELAELSVALPPAMAVLDDRERQIVMLRFYGNLTQQHIAEQIGVSQMHISRLLTRALAKMRTQLT</sequence>
<dbReference type="InterPro" id="IPR014322">
    <property type="entry name" value="RNA_pol_sigma-B/F/G"/>
</dbReference>
<dbReference type="SUPFAM" id="SSF88946">
    <property type="entry name" value="Sigma2 domain of RNA polymerase sigma factors"/>
    <property type="match status" value="1"/>
</dbReference>
<evidence type="ECO:0000259" key="7">
    <source>
        <dbReference type="Pfam" id="PF04545"/>
    </source>
</evidence>
<feature type="domain" description="RNA polymerase sigma-70 region 2" evidence="6">
    <location>
        <begin position="44"/>
        <end position="112"/>
    </location>
</feature>
<dbReference type="GO" id="GO:0003677">
    <property type="term" value="F:DNA binding"/>
    <property type="evidence" value="ECO:0007669"/>
    <property type="project" value="UniProtKB-KW"/>
</dbReference>
<dbReference type="InterPro" id="IPR007630">
    <property type="entry name" value="RNA_pol_sigma70_r4"/>
</dbReference>
<dbReference type="GO" id="GO:0016987">
    <property type="term" value="F:sigma factor activity"/>
    <property type="evidence" value="ECO:0007669"/>
    <property type="project" value="UniProtKB-KW"/>
</dbReference>
<dbReference type="InterPro" id="IPR000943">
    <property type="entry name" value="RNA_pol_sigma70"/>
</dbReference>
<dbReference type="InterPro" id="IPR014284">
    <property type="entry name" value="RNA_pol_sigma-70_dom"/>
</dbReference>
<dbReference type="AlphaFoldDB" id="A0A919K229"/>
<dbReference type="Pfam" id="PF04542">
    <property type="entry name" value="Sigma70_r2"/>
    <property type="match status" value="1"/>
</dbReference>
<proteinExistence type="predicted"/>
<dbReference type="PANTHER" id="PTHR30385:SF4">
    <property type="entry name" value="RNA POLYMERASE SIGMA-E FACTOR"/>
    <property type="match status" value="1"/>
</dbReference>
<feature type="domain" description="RNA polymerase sigma-70 region 3" evidence="5">
    <location>
        <begin position="123"/>
        <end position="181"/>
    </location>
</feature>
<name>A0A919K229_9ACTN</name>
<dbReference type="Pfam" id="PF04539">
    <property type="entry name" value="Sigma70_r3"/>
    <property type="match status" value="1"/>
</dbReference>
<dbReference type="Gene3D" id="1.20.120.1810">
    <property type="match status" value="1"/>
</dbReference>
<dbReference type="SUPFAM" id="SSF88659">
    <property type="entry name" value="Sigma3 and sigma4 domains of RNA polymerase sigma factors"/>
    <property type="match status" value="2"/>
</dbReference>
<evidence type="ECO:0000256" key="4">
    <source>
        <dbReference type="ARBA" id="ARBA00023163"/>
    </source>
</evidence>
<keyword evidence="4" id="KW-0804">Transcription</keyword>
<dbReference type="CDD" id="cd06171">
    <property type="entry name" value="Sigma70_r4"/>
    <property type="match status" value="1"/>
</dbReference>
<keyword evidence="2" id="KW-0731">Sigma factor</keyword>
<evidence type="ECO:0000313" key="8">
    <source>
        <dbReference type="EMBL" id="GIE99255.1"/>
    </source>
</evidence>
<keyword evidence="9" id="KW-1185">Reference proteome</keyword>
<evidence type="ECO:0000256" key="2">
    <source>
        <dbReference type="ARBA" id="ARBA00023082"/>
    </source>
</evidence>
<evidence type="ECO:0000256" key="1">
    <source>
        <dbReference type="ARBA" id="ARBA00023015"/>
    </source>
</evidence>
<accession>A0A919K229</accession>
<comment type="caution">
    <text evidence="8">The sequence shown here is derived from an EMBL/GenBank/DDBJ whole genome shotgun (WGS) entry which is preliminary data.</text>
</comment>
<dbReference type="Gene3D" id="1.10.10.10">
    <property type="entry name" value="Winged helix-like DNA-binding domain superfamily/Winged helix DNA-binding domain"/>
    <property type="match status" value="2"/>
</dbReference>
<gene>
    <name evidence="8" type="ORF">Ari01nite_67200</name>
</gene>
<feature type="domain" description="RNA polymerase sigma-70 region 4" evidence="7">
    <location>
        <begin position="208"/>
        <end position="256"/>
    </location>
</feature>
<dbReference type="PANTHER" id="PTHR30385">
    <property type="entry name" value="SIGMA FACTOR F FLAGELLAR"/>
    <property type="match status" value="1"/>
</dbReference>
<dbReference type="InterPro" id="IPR013324">
    <property type="entry name" value="RNA_pol_sigma_r3/r4-like"/>
</dbReference>